<name>A0ACC4C370_POPAL</name>
<accession>A0ACC4C370</accession>
<evidence type="ECO:0000313" key="1">
    <source>
        <dbReference type="EMBL" id="KAL3585940.1"/>
    </source>
</evidence>
<comment type="caution">
    <text evidence="1">The sequence shown here is derived from an EMBL/GenBank/DDBJ whole genome shotgun (WGS) entry which is preliminary data.</text>
</comment>
<dbReference type="Proteomes" id="UP000309997">
    <property type="component" value="Unassembled WGS sequence"/>
</dbReference>
<keyword evidence="2" id="KW-1185">Reference proteome</keyword>
<dbReference type="EMBL" id="RCHU02000006">
    <property type="protein sequence ID" value="KAL3585940.1"/>
    <property type="molecule type" value="Genomic_DNA"/>
</dbReference>
<reference evidence="1 2" key="1">
    <citation type="journal article" date="2024" name="Plant Biotechnol. J.">
        <title>Genome and CRISPR/Cas9 system of a widespread forest tree (Populus alba) in the world.</title>
        <authorList>
            <person name="Liu Y.J."/>
            <person name="Jiang P.F."/>
            <person name="Han X.M."/>
            <person name="Li X.Y."/>
            <person name="Wang H.M."/>
            <person name="Wang Y.J."/>
            <person name="Wang X.X."/>
            <person name="Zeng Q.Y."/>
        </authorList>
    </citation>
    <scope>NUCLEOTIDE SEQUENCE [LARGE SCALE GENOMIC DNA]</scope>
    <source>
        <strain evidence="2">cv. PAL-ZL1</strain>
    </source>
</reference>
<protein>
    <submittedName>
        <fullName evidence="1">Uncharacterized protein</fullName>
    </submittedName>
</protein>
<sequence>MEVAEGARGDNSSSHVLQSSSLTLDTSLSLPDLTPELCKDLFKKWSRLDDSSFSVETVSGGITNLLLKVSVKEEDGNEVPVTVRLYGPNTDYVINRERELQAIKYLSAAGFGAKLLGVFQNGMVQSFINARTLIPQDMREPKLAAEIAKQLHKFHRVDIPGSKEPQLWNDIFKFYENASTLHFDDIEKRKKYETILFKEVYNEVVEIKELTDLLNAPVVFAHNDLLSGNLMLNEDEEKLYIIDFEYGSYSYRGYDIGNHFNEYAGYDCDYSLYPSKDEQYHFFRHFLQPDKPHEVSDKDLEALYIETNTYMLVSHLIWALWALIQAKMSPIDFDYLGYFFLRYDEFKRQKEKACSLARSYLSGQERQTGFTSVESRKETGKCNPVYLAICYSPQNWVSMTCSKSSSHNKTWPIMGLRNLHLTNQFCFLSVFCISRNITSPALMAPPMSSQLHFVLIPLMAQGHTIPMIDMARLISERGVTVSLVTTPHNASRFASIIERARESSLPVRLVQIPFPCEEVGLPIGYENLDTLPSRDLLKKFYIAVARLQQPLERILEHAKPRPSCIISDKCLSWTAKTAQRFNIPRIVFHGMCCFSLLSSNNIRLHKAHLTVSSDSEPFVVPGMPKSFEITKTQLPGAFVSLPDLDDVRNKMQEAESTAYGVVVNSFDELEHGCAQEYGKALKKKVWCIGPVSLINKQNLDMFERGNKASIGKTQCLEWLDSMEPGSVIYACLGSLCRLVPSQLIELGLGLEASNKPFIWVVKTGERVEGICSGVPMISWPQFSEQFFNEKLIVEILRIGVRIGVEVPVRWGEEEKVGVLVKKDEVRKAVITLMDAGGEEGKNRRKRAIELGKTARKAMELGGSSNLNLSFLIQDIMNLQISKQG</sequence>
<organism evidence="1 2">
    <name type="scientific">Populus alba</name>
    <name type="common">White poplar</name>
    <dbReference type="NCBI Taxonomy" id="43335"/>
    <lineage>
        <taxon>Eukaryota</taxon>
        <taxon>Viridiplantae</taxon>
        <taxon>Streptophyta</taxon>
        <taxon>Embryophyta</taxon>
        <taxon>Tracheophyta</taxon>
        <taxon>Spermatophyta</taxon>
        <taxon>Magnoliopsida</taxon>
        <taxon>eudicotyledons</taxon>
        <taxon>Gunneridae</taxon>
        <taxon>Pentapetalae</taxon>
        <taxon>rosids</taxon>
        <taxon>fabids</taxon>
        <taxon>Malpighiales</taxon>
        <taxon>Salicaceae</taxon>
        <taxon>Saliceae</taxon>
        <taxon>Populus</taxon>
    </lineage>
</organism>
<gene>
    <name evidence="1" type="ORF">D5086_012807</name>
</gene>
<evidence type="ECO:0000313" key="2">
    <source>
        <dbReference type="Proteomes" id="UP000309997"/>
    </source>
</evidence>
<proteinExistence type="predicted"/>